<feature type="chain" id="PRO_5003403805" evidence="1">
    <location>
        <begin position="17"/>
        <end position="187"/>
    </location>
</feature>
<gene>
    <name evidence="2" type="ORF">CAEBREN_10174</name>
</gene>
<dbReference type="AlphaFoldDB" id="G0MD41"/>
<feature type="signal peptide" evidence="1">
    <location>
        <begin position="1"/>
        <end position="16"/>
    </location>
</feature>
<dbReference type="OMA" id="VRIWEDE"/>
<dbReference type="InParanoid" id="G0MD41"/>
<sequence>MKLLLPVLLLVHTIQCLPEFSRDACLQTINTARAAYADKFQIANMNSLNYNKRLEPVILQQLSFVDGCPEPSIISHKNLDIYLNVRGQDDLIAELLSGTNNTMLACVKSKCNGEPIVSVVTDKVESAPIRGPPGSECPSSANSNGLCVSENVRGGYTRKISDYELGEKVGKIIIDSILEDLFWTPWK</sequence>
<evidence type="ECO:0000313" key="2">
    <source>
        <dbReference type="EMBL" id="EGT49481.1"/>
    </source>
</evidence>
<dbReference type="Proteomes" id="UP000008068">
    <property type="component" value="Unassembled WGS sequence"/>
</dbReference>
<evidence type="ECO:0000313" key="3">
    <source>
        <dbReference type="Proteomes" id="UP000008068"/>
    </source>
</evidence>
<reference evidence="3" key="1">
    <citation type="submission" date="2011-07" db="EMBL/GenBank/DDBJ databases">
        <authorList>
            <consortium name="Caenorhabditis brenneri Sequencing and Analysis Consortium"/>
            <person name="Wilson R.K."/>
        </authorList>
    </citation>
    <scope>NUCLEOTIDE SEQUENCE [LARGE SCALE GENOMIC DNA]</scope>
    <source>
        <strain evidence="3">PB2801</strain>
    </source>
</reference>
<name>G0MD41_CAEBE</name>
<dbReference type="EMBL" id="GL379790">
    <property type="protein sequence ID" value="EGT49481.1"/>
    <property type="molecule type" value="Genomic_DNA"/>
</dbReference>
<keyword evidence="3" id="KW-1185">Reference proteome</keyword>
<dbReference type="OrthoDB" id="5864710at2759"/>
<keyword evidence="1" id="KW-0732">Signal</keyword>
<accession>G0MD41</accession>
<dbReference type="HOGENOM" id="CLU_099981_0_0_1"/>
<protein>
    <submittedName>
        <fullName evidence="2">Uncharacterized protein</fullName>
    </submittedName>
</protein>
<dbReference type="eggNOG" id="ENOG502TIA0">
    <property type="taxonomic scope" value="Eukaryota"/>
</dbReference>
<proteinExistence type="predicted"/>
<evidence type="ECO:0000256" key="1">
    <source>
        <dbReference type="SAM" id="SignalP"/>
    </source>
</evidence>
<organism evidence="3">
    <name type="scientific">Caenorhabditis brenneri</name>
    <name type="common">Nematode worm</name>
    <dbReference type="NCBI Taxonomy" id="135651"/>
    <lineage>
        <taxon>Eukaryota</taxon>
        <taxon>Metazoa</taxon>
        <taxon>Ecdysozoa</taxon>
        <taxon>Nematoda</taxon>
        <taxon>Chromadorea</taxon>
        <taxon>Rhabditida</taxon>
        <taxon>Rhabditina</taxon>
        <taxon>Rhabditomorpha</taxon>
        <taxon>Rhabditoidea</taxon>
        <taxon>Rhabditidae</taxon>
        <taxon>Peloderinae</taxon>
        <taxon>Caenorhabditis</taxon>
    </lineage>
</organism>